<dbReference type="InterPro" id="IPR050154">
    <property type="entry name" value="UbiB_kinase"/>
</dbReference>
<evidence type="ECO:0000256" key="1">
    <source>
        <dbReference type="ARBA" id="ARBA00009670"/>
    </source>
</evidence>
<dbReference type="InterPro" id="IPR011009">
    <property type="entry name" value="Kinase-like_dom_sf"/>
</dbReference>
<evidence type="ECO:0000313" key="4">
    <source>
        <dbReference type="EMBL" id="CAE2311537.1"/>
    </source>
</evidence>
<dbReference type="PANTHER" id="PTHR10566">
    <property type="entry name" value="CHAPERONE-ACTIVITY OF BC1 COMPLEX CABC1 -RELATED"/>
    <property type="match status" value="1"/>
</dbReference>
<dbReference type="Gene3D" id="1.10.510.10">
    <property type="entry name" value="Transferase(Phosphotransferase) domain 1"/>
    <property type="match status" value="1"/>
</dbReference>
<keyword evidence="2" id="KW-0732">Signal</keyword>
<feature type="domain" description="Protein kinase" evidence="3">
    <location>
        <begin position="232"/>
        <end position="674"/>
    </location>
</feature>
<evidence type="ECO:0000256" key="2">
    <source>
        <dbReference type="SAM" id="SignalP"/>
    </source>
</evidence>
<dbReference type="GO" id="GO:0005524">
    <property type="term" value="F:ATP binding"/>
    <property type="evidence" value="ECO:0007669"/>
    <property type="project" value="InterPro"/>
</dbReference>
<dbReference type="AlphaFoldDB" id="A0A7S4L0S1"/>
<accession>A0A7S4L0S1</accession>
<proteinExistence type="inferred from homology"/>
<dbReference type="InterPro" id="IPR000719">
    <property type="entry name" value="Prot_kinase_dom"/>
</dbReference>
<name>A0A7S4L0S1_GUITH</name>
<dbReference type="SUPFAM" id="SSF56112">
    <property type="entry name" value="Protein kinase-like (PK-like)"/>
    <property type="match status" value="1"/>
</dbReference>
<protein>
    <recommendedName>
        <fullName evidence="3">Protein kinase domain-containing protein</fullName>
    </recommendedName>
</protein>
<dbReference type="EMBL" id="HBKN01028047">
    <property type="protein sequence ID" value="CAE2311537.1"/>
    <property type="molecule type" value="Transcribed_RNA"/>
</dbReference>
<dbReference type="InterPro" id="IPR004147">
    <property type="entry name" value="ABC1_dom"/>
</dbReference>
<organism evidence="4">
    <name type="scientific">Guillardia theta</name>
    <name type="common">Cryptophyte</name>
    <name type="synonym">Cryptomonas phi</name>
    <dbReference type="NCBI Taxonomy" id="55529"/>
    <lineage>
        <taxon>Eukaryota</taxon>
        <taxon>Cryptophyceae</taxon>
        <taxon>Pyrenomonadales</taxon>
        <taxon>Geminigeraceae</taxon>
        <taxon>Guillardia</taxon>
    </lineage>
</organism>
<dbReference type="PANTHER" id="PTHR10566:SF121">
    <property type="entry name" value="PROTEIN KINASE DOMAIN-CONTAINING PROTEIN"/>
    <property type="match status" value="1"/>
</dbReference>
<dbReference type="CDD" id="cd05121">
    <property type="entry name" value="ABC1_ADCK3-like"/>
    <property type="match status" value="1"/>
</dbReference>
<dbReference type="PROSITE" id="PS50011">
    <property type="entry name" value="PROTEIN_KINASE_DOM"/>
    <property type="match status" value="1"/>
</dbReference>
<feature type="chain" id="PRO_5030807042" description="Protein kinase domain-containing protein" evidence="2">
    <location>
        <begin position="22"/>
        <end position="853"/>
    </location>
</feature>
<dbReference type="Pfam" id="PF03109">
    <property type="entry name" value="ABC1"/>
    <property type="match status" value="1"/>
</dbReference>
<feature type="signal peptide" evidence="2">
    <location>
        <begin position="1"/>
        <end position="21"/>
    </location>
</feature>
<comment type="similarity">
    <text evidence="1">Belongs to the protein kinase superfamily. ADCK protein kinase family.</text>
</comment>
<reference evidence="4" key="1">
    <citation type="submission" date="2021-01" db="EMBL/GenBank/DDBJ databases">
        <authorList>
            <person name="Corre E."/>
            <person name="Pelletier E."/>
            <person name="Niang G."/>
            <person name="Scheremetjew M."/>
            <person name="Finn R."/>
            <person name="Kale V."/>
            <person name="Holt S."/>
            <person name="Cochrane G."/>
            <person name="Meng A."/>
            <person name="Brown T."/>
            <person name="Cohen L."/>
        </authorList>
    </citation>
    <scope>NUCLEOTIDE SEQUENCE</scope>
    <source>
        <strain evidence="4">CCMP 2712</strain>
    </source>
</reference>
<gene>
    <name evidence="4" type="ORF">GTHE00462_LOCUS21684</name>
</gene>
<dbReference type="GO" id="GO:0004672">
    <property type="term" value="F:protein kinase activity"/>
    <property type="evidence" value="ECO:0007669"/>
    <property type="project" value="InterPro"/>
</dbReference>
<evidence type="ECO:0000259" key="3">
    <source>
        <dbReference type="PROSITE" id="PS50011"/>
    </source>
</evidence>
<sequence>MASSNLASCLVFLVLCSHVVSFSLRPSYLLRPSSNGARRTSPVSLRMQVRSPTEAASQSLATSAAIAAAAVNAAVSMRKLEAPDVDKTYIVKDKERQGAVDEEGLPIVYDKELIEAYWRKQDGALQKRWREFLSVSVPFLTKMITMLVRGGVDELKKNEVDLAREARQNLEKLGPTYIKAGQMMSVRPDVLPQPVLDELAYLQDSVKPFDTKVAVEMIEQELKAPLGKYFSEISEKPVAAASLAQVYKAKLVTGETVAVKVQRPDVLSVVSKDLYVLRRAAEVYQGLMDRFAPQQRTNYVALLNEWAVGFYTELDFMNECANQKKLKGLLEEQMVEGMYVPEVYEELCTRRLLVTEWVDGVKLSECSPEEIREVIGIGQESFLTQLLQVGFFHSDPHPGNIIRMSDESKGKIALIDFGLVACLQQEDMDQIVNAIIHLANKDYPALVDDFISLGILPPDCDRPKVIPLMDKALSPYVKGGGAKKYEEELKRMYGMDGSSGAAIGGFQAMTQDALTVLNDIPFTIPPYFALIARAVVTLEGVALIGDPSYGLVMEAYPFVARKLLREDRPEVQRALQEVLYAGGGLKTSRLSVLLNGALGVVARTQGGAFIDFDSIPEEGVPLEEAIKYLLSDKARSLRNILADEVENAADVLLRQSLRKGFSAFLNNLPRPPFISSFLPSPETVPTMFLLPTASGTPQPVLRPPQELLEVVAPKLTREEELYAISLVDLIKSALGEDAATLVAGDALVDPRAASRLLLSVVSTGKLPGWSSLPAPLADALKQLLTVLNGGSVRREEEESQESSAGGWQTNLQEVLGTLEKLEEKERQELNDVVQGTGSRLWQRMLNRLETLSS</sequence>